<evidence type="ECO:0000256" key="1">
    <source>
        <dbReference type="ARBA" id="ARBA00000085"/>
    </source>
</evidence>
<dbReference type="InterPro" id="IPR011102">
    <property type="entry name" value="Sig_transdc_His_kinase_HWE"/>
</dbReference>
<dbReference type="Proteomes" id="UP000193083">
    <property type="component" value="Unassembled WGS sequence"/>
</dbReference>
<proteinExistence type="predicted"/>
<keyword evidence="3" id="KW-0597">Phosphoprotein</keyword>
<organism evidence="9 10">
    <name type="scientific">Mesorhizobium australicum</name>
    <dbReference type="NCBI Taxonomy" id="536018"/>
    <lineage>
        <taxon>Bacteria</taxon>
        <taxon>Pseudomonadati</taxon>
        <taxon>Pseudomonadota</taxon>
        <taxon>Alphaproteobacteria</taxon>
        <taxon>Hyphomicrobiales</taxon>
        <taxon>Phyllobacteriaceae</taxon>
        <taxon>Mesorhizobium</taxon>
    </lineage>
</organism>
<dbReference type="Gene3D" id="3.30.450.20">
    <property type="entry name" value="PAS domain"/>
    <property type="match status" value="1"/>
</dbReference>
<reference evidence="9 10" key="1">
    <citation type="submission" date="2017-04" db="EMBL/GenBank/DDBJ databases">
        <authorList>
            <person name="Afonso C.L."/>
            <person name="Miller P.J."/>
            <person name="Scott M.A."/>
            <person name="Spackman E."/>
            <person name="Goraichik I."/>
            <person name="Dimitrov K.M."/>
            <person name="Suarez D.L."/>
            <person name="Swayne D.E."/>
        </authorList>
    </citation>
    <scope>NUCLEOTIDE SEQUENCE [LARGE SCALE GENOMIC DNA]</scope>
    <source>
        <strain evidence="9 10">B5P</strain>
    </source>
</reference>
<keyword evidence="4" id="KW-0808">Transferase</keyword>
<dbReference type="AlphaFoldDB" id="A0A1X7MYE9"/>
<keyword evidence="6 9" id="KW-0418">Kinase</keyword>
<sequence>MAVSRYPFLDVDSASARVIAEHDWSTSHLGPIETWRPVLRSTIGLMLRSAFPKALVWGTEMITFHNDAFLPILGGKPAAIGVPFDKVWAEAWDDIGPIALKALAGDATFIENFPLVINRTGDPEQAYFTFCYSPVVDADGQVQGFMDTVVETTETVLAQRRSDVLNAELSHRIRNILTLVSSIASQTVRASEDRNDIERTLSRRLQALADVQNVLRSGVTTEAEIHGIISTALAPHAIEEGRVLAEGPNLKLSEEKALALSLALNELVTNAIKYGSLSNGEGQVAISWQVVDNKGLHLVWRERGGPRVMPPLRSGFGSRLIQRHVAAAFGAKAHITFDPEGVVYEIVPDGA</sequence>
<comment type="catalytic activity">
    <reaction evidence="1">
        <text>ATP + protein L-histidine = ADP + protein N-phospho-L-histidine.</text>
        <dbReference type="EC" id="2.7.13.3"/>
    </reaction>
</comment>
<dbReference type="SMART" id="SM00911">
    <property type="entry name" value="HWE_HK"/>
    <property type="match status" value="1"/>
</dbReference>
<dbReference type="Pfam" id="PF07536">
    <property type="entry name" value="HWE_HK"/>
    <property type="match status" value="1"/>
</dbReference>
<evidence type="ECO:0000256" key="7">
    <source>
        <dbReference type="ARBA" id="ARBA00022840"/>
    </source>
</evidence>
<dbReference type="PANTHER" id="PTHR41523:SF7">
    <property type="entry name" value="HISTIDINE KINASE"/>
    <property type="match status" value="1"/>
</dbReference>
<gene>
    <name evidence="9" type="ORF">SAMN02982922_0969</name>
</gene>
<evidence type="ECO:0000313" key="10">
    <source>
        <dbReference type="Proteomes" id="UP000193083"/>
    </source>
</evidence>
<protein>
    <recommendedName>
        <fullName evidence="2">histidine kinase</fullName>
        <ecNumber evidence="2">2.7.13.3</ecNumber>
    </recommendedName>
</protein>
<dbReference type="Gene3D" id="3.30.565.10">
    <property type="entry name" value="Histidine kinase-like ATPase, C-terminal domain"/>
    <property type="match status" value="1"/>
</dbReference>
<evidence type="ECO:0000256" key="5">
    <source>
        <dbReference type="ARBA" id="ARBA00022741"/>
    </source>
</evidence>
<keyword evidence="10" id="KW-1185">Reference proteome</keyword>
<name>A0A1X7MYE9_9HYPH</name>
<evidence type="ECO:0000256" key="2">
    <source>
        <dbReference type="ARBA" id="ARBA00012438"/>
    </source>
</evidence>
<keyword evidence="7" id="KW-0067">ATP-binding</keyword>
<evidence type="ECO:0000256" key="3">
    <source>
        <dbReference type="ARBA" id="ARBA00022553"/>
    </source>
</evidence>
<dbReference type="GO" id="GO:0005524">
    <property type="term" value="F:ATP binding"/>
    <property type="evidence" value="ECO:0007669"/>
    <property type="project" value="UniProtKB-KW"/>
</dbReference>
<dbReference type="PANTHER" id="PTHR41523">
    <property type="entry name" value="TWO-COMPONENT SYSTEM SENSOR PROTEIN"/>
    <property type="match status" value="1"/>
</dbReference>
<feature type="domain" description="Signal transduction histidine kinase HWE region" evidence="8">
    <location>
        <begin position="168"/>
        <end position="249"/>
    </location>
</feature>
<evidence type="ECO:0000313" key="9">
    <source>
        <dbReference type="EMBL" id="SMH29911.1"/>
    </source>
</evidence>
<evidence type="ECO:0000256" key="6">
    <source>
        <dbReference type="ARBA" id="ARBA00022777"/>
    </source>
</evidence>
<evidence type="ECO:0000259" key="8">
    <source>
        <dbReference type="SMART" id="SM00911"/>
    </source>
</evidence>
<dbReference type="SUPFAM" id="SSF55874">
    <property type="entry name" value="ATPase domain of HSP90 chaperone/DNA topoisomerase II/histidine kinase"/>
    <property type="match status" value="1"/>
</dbReference>
<evidence type="ECO:0000256" key="4">
    <source>
        <dbReference type="ARBA" id="ARBA00022679"/>
    </source>
</evidence>
<dbReference type="InterPro" id="IPR036890">
    <property type="entry name" value="HATPase_C_sf"/>
</dbReference>
<keyword evidence="5" id="KW-0547">Nucleotide-binding</keyword>
<dbReference type="EC" id="2.7.13.3" evidence="2"/>
<dbReference type="GO" id="GO:0004673">
    <property type="term" value="F:protein histidine kinase activity"/>
    <property type="evidence" value="ECO:0007669"/>
    <property type="project" value="UniProtKB-EC"/>
</dbReference>
<dbReference type="EMBL" id="FXBL01000004">
    <property type="protein sequence ID" value="SMH29911.1"/>
    <property type="molecule type" value="Genomic_DNA"/>
</dbReference>
<accession>A0A1X7MYE9</accession>